<accession>A0A1F5CCF8</accession>
<reference evidence="10 11" key="1">
    <citation type="journal article" date="2016" name="Nat. Commun.">
        <title>Thousands of microbial genomes shed light on interconnected biogeochemical processes in an aquifer system.</title>
        <authorList>
            <person name="Anantharaman K."/>
            <person name="Brown C.T."/>
            <person name="Hug L.A."/>
            <person name="Sharon I."/>
            <person name="Castelle C.J."/>
            <person name="Probst A.J."/>
            <person name="Thomas B.C."/>
            <person name="Singh A."/>
            <person name="Wilkins M.J."/>
            <person name="Karaoz U."/>
            <person name="Brodie E.L."/>
            <person name="Williams K.H."/>
            <person name="Hubbard S.S."/>
            <person name="Banfield J.F."/>
        </authorList>
    </citation>
    <scope>NUCLEOTIDE SEQUENCE [LARGE SCALE GENOMIC DNA]</scope>
</reference>
<dbReference type="Proteomes" id="UP000177197">
    <property type="component" value="Unassembled WGS sequence"/>
</dbReference>
<comment type="similarity">
    <text evidence="2 9">Belongs to the SecG family.</text>
</comment>
<gene>
    <name evidence="10" type="ORF">A3I30_01885</name>
</gene>
<comment type="function">
    <text evidence="9">Involved in protein export. Participates in an early event of protein translocation.</text>
</comment>
<evidence type="ECO:0000313" key="10">
    <source>
        <dbReference type="EMBL" id="OGD40551.1"/>
    </source>
</evidence>
<dbReference type="AlphaFoldDB" id="A0A1F5CCF8"/>
<evidence type="ECO:0000256" key="9">
    <source>
        <dbReference type="RuleBase" id="RU365087"/>
    </source>
</evidence>
<dbReference type="EMBL" id="MEYV01000006">
    <property type="protein sequence ID" value="OGD40551.1"/>
    <property type="molecule type" value="Genomic_DNA"/>
</dbReference>
<dbReference type="Pfam" id="PF03840">
    <property type="entry name" value="SecG"/>
    <property type="match status" value="1"/>
</dbReference>
<evidence type="ECO:0000256" key="8">
    <source>
        <dbReference type="ARBA" id="ARBA00023136"/>
    </source>
</evidence>
<feature type="transmembrane region" description="Helical" evidence="9">
    <location>
        <begin position="50"/>
        <end position="70"/>
    </location>
</feature>
<keyword evidence="5 9" id="KW-0653">Protein transport</keyword>
<evidence type="ECO:0000313" key="11">
    <source>
        <dbReference type="Proteomes" id="UP000177197"/>
    </source>
</evidence>
<evidence type="ECO:0000256" key="6">
    <source>
        <dbReference type="ARBA" id="ARBA00022989"/>
    </source>
</evidence>
<comment type="subcellular location">
    <subcellularLocation>
        <location evidence="9">Cell membrane</location>
        <topology evidence="9">Multi-pass membrane protein</topology>
    </subcellularLocation>
    <subcellularLocation>
        <location evidence="1">Membrane</location>
        <topology evidence="1">Multi-pass membrane protein</topology>
    </subcellularLocation>
</comment>
<dbReference type="GO" id="GO:0015450">
    <property type="term" value="F:protein-transporting ATPase activity"/>
    <property type="evidence" value="ECO:0007669"/>
    <property type="project" value="UniProtKB-UniRule"/>
</dbReference>
<evidence type="ECO:0000256" key="7">
    <source>
        <dbReference type="ARBA" id="ARBA00023010"/>
    </source>
</evidence>
<evidence type="ECO:0000256" key="2">
    <source>
        <dbReference type="ARBA" id="ARBA00008445"/>
    </source>
</evidence>
<keyword evidence="3 9" id="KW-0813">Transport</keyword>
<protein>
    <recommendedName>
        <fullName evidence="9">Protein-export membrane protein SecG</fullName>
    </recommendedName>
</protein>
<keyword evidence="6 9" id="KW-1133">Transmembrane helix</keyword>
<keyword evidence="9" id="KW-1003">Cell membrane</keyword>
<evidence type="ECO:0000256" key="1">
    <source>
        <dbReference type="ARBA" id="ARBA00004141"/>
    </source>
</evidence>
<dbReference type="GO" id="GO:0005886">
    <property type="term" value="C:plasma membrane"/>
    <property type="evidence" value="ECO:0007669"/>
    <property type="project" value="UniProtKB-SubCell"/>
</dbReference>
<keyword evidence="8 9" id="KW-0472">Membrane</keyword>
<dbReference type="GO" id="GO:0009306">
    <property type="term" value="P:protein secretion"/>
    <property type="evidence" value="ECO:0007669"/>
    <property type="project" value="UniProtKB-UniRule"/>
</dbReference>
<sequence length="71" mass="7568">MASILPIAQIVISLLLIGSILIQARGAGLSAAFGGESTFYHTRRGLERIILWITIVLSALFVAVNIASFVL</sequence>
<proteinExistence type="inferred from homology"/>
<comment type="caution">
    <text evidence="9">Lacks conserved residue(s) required for the propagation of feature annotation.</text>
</comment>
<evidence type="ECO:0000256" key="4">
    <source>
        <dbReference type="ARBA" id="ARBA00022692"/>
    </source>
</evidence>
<comment type="caution">
    <text evidence="10">The sequence shown here is derived from an EMBL/GenBank/DDBJ whole genome shotgun (WGS) entry which is preliminary data.</text>
</comment>
<keyword evidence="7 9" id="KW-0811">Translocation</keyword>
<organism evidence="10 11">
    <name type="scientific">Candidatus Azambacteria bacterium RIFCSPLOWO2_02_FULL_44_14</name>
    <dbReference type="NCBI Taxonomy" id="1797306"/>
    <lineage>
        <taxon>Bacteria</taxon>
        <taxon>Candidatus Azamiibacteriota</taxon>
    </lineage>
</organism>
<evidence type="ECO:0000256" key="5">
    <source>
        <dbReference type="ARBA" id="ARBA00022927"/>
    </source>
</evidence>
<evidence type="ECO:0000256" key="3">
    <source>
        <dbReference type="ARBA" id="ARBA00022448"/>
    </source>
</evidence>
<name>A0A1F5CCF8_9BACT</name>
<dbReference type="InterPro" id="IPR004692">
    <property type="entry name" value="SecG"/>
</dbReference>
<keyword evidence="4 9" id="KW-0812">Transmembrane</keyword>
<dbReference type="NCBIfam" id="TIGR00810">
    <property type="entry name" value="secG"/>
    <property type="match status" value="1"/>
</dbReference>